<accession>A0A8S1N771</accession>
<sequence>MQQIISQNFTSTLNFNIDDEIFIVLPHKGEINFKGFAQTEELSQNDNIQQPLKSIANELVQKTIPIRQSWVLLKEVHQFNLPPSYFKKKIVISRNNDEDQIKKVVNQYDFIPYVQFDDEQLNQIWKEATFDVIQQNNSNTKNRWIVSKWIVKGTKNIKNSFYKDMLKAQDCVTGLGDFIYNKKNFNRLWNFSIVHGIYLIIKKSLLIPSLFIGYREVIGDTSTKAAQIQVEKERQLSLRNKNLNFAIYQYFYHTQESQSAIKLKVDYIKNQLKNFEQDCLKIAALLSDRHINQNNQNNKEFRNLQEKYQIIYDSNKDIEELISEQLNNAQDRYLQKNMIDLPEPALKQIQDILECYKLQKYYQELLKNELTNYENEMLQQYEKDFFFLNKQNHREEYIKETLKLKKKNLKKQYYNQMIQELSQKNIVDRNIYIEFIENKQKYKNRVKEIKKIAKEKFSTPNIVFFIVRLVVPPYPIILEGNKYFFLKIINYEVNSSYYFWKFLSFCLLYFTLIINSYYLFYQFGIYGHFGLKVLFSIEKFYNDKKISSLTGEITEDELIETICSTMRQIYRGMEKSRREFEESEDSDMFGKGCLRICNLIEVYIFRFLFVGVFCTLILKPMLILLISSILFFIFITSFMWAGFAVIIKWMVCLLFFDIDTAERHEYNEIDYIHCFMPLFRAFLDIIIGMVEIMVCFICLLIFPIFAIFIILFGILRFIVRYIYDCFMMIFVYCCGRVPYRSGCLAWRLGGDNIQKKIIYNYHKLTNEELILLTARELEKYILEEYQNRIMIAIQQPEKIINNSLQPFFNRFSAQYQCIDQNSKLLLDQLNIKIAKLKSLHPELDSETKKYIKYTVNELQEIKQFLITFLIEQINLKNMHSFIWKRTGLQIGEYQGLIDIIITQIFGNDVIVQPEELVKEVQIKVEKEKGIGEQIERAMHGQVNLNQPNKIIIEQKKEIPQQKITKKVHKQFIPISEIFDKIWLAQQTNQEWSSLINKDMRFLLNYSLKNE</sequence>
<keyword evidence="1" id="KW-0812">Transmembrane</keyword>
<feature type="transmembrane region" description="Helical" evidence="1">
    <location>
        <begin position="457"/>
        <end position="477"/>
    </location>
</feature>
<gene>
    <name evidence="2" type="ORF">PPRIM_AZ9-3.1.T0820199</name>
</gene>
<evidence type="ECO:0000313" key="2">
    <source>
        <dbReference type="EMBL" id="CAD8089037.1"/>
    </source>
</evidence>
<dbReference type="InterPro" id="IPR057435">
    <property type="entry name" value="Lips"/>
</dbReference>
<dbReference type="PANTHER" id="PTHR37686">
    <property type="entry name" value="LD36006P"/>
    <property type="match status" value="1"/>
</dbReference>
<name>A0A8S1N771_PARPR</name>
<feature type="transmembrane region" description="Helical" evidence="1">
    <location>
        <begin position="497"/>
        <end position="520"/>
    </location>
</feature>
<dbReference type="EMBL" id="CAJJDM010000085">
    <property type="protein sequence ID" value="CAD8089037.1"/>
    <property type="molecule type" value="Genomic_DNA"/>
</dbReference>
<feature type="transmembrane region" description="Helical" evidence="1">
    <location>
        <begin position="685"/>
        <end position="715"/>
    </location>
</feature>
<dbReference type="Proteomes" id="UP000688137">
    <property type="component" value="Unassembled WGS sequence"/>
</dbReference>
<proteinExistence type="predicted"/>
<protein>
    <submittedName>
        <fullName evidence="2">Uncharacterized protein</fullName>
    </submittedName>
</protein>
<dbReference type="AlphaFoldDB" id="A0A8S1N771"/>
<keyword evidence="3" id="KW-1185">Reference proteome</keyword>
<feature type="transmembrane region" description="Helical" evidence="1">
    <location>
        <begin position="629"/>
        <end position="656"/>
    </location>
</feature>
<evidence type="ECO:0000313" key="3">
    <source>
        <dbReference type="Proteomes" id="UP000688137"/>
    </source>
</evidence>
<dbReference type="OMA" id="CLRICNL"/>
<dbReference type="Pfam" id="PF25228">
    <property type="entry name" value="Lips"/>
    <property type="match status" value="1"/>
</dbReference>
<keyword evidence="1" id="KW-0472">Membrane</keyword>
<evidence type="ECO:0000256" key="1">
    <source>
        <dbReference type="SAM" id="Phobius"/>
    </source>
</evidence>
<keyword evidence="1" id="KW-1133">Transmembrane helix</keyword>
<feature type="transmembrane region" description="Helical" evidence="1">
    <location>
        <begin position="603"/>
        <end position="623"/>
    </location>
</feature>
<reference evidence="2" key="1">
    <citation type="submission" date="2021-01" db="EMBL/GenBank/DDBJ databases">
        <authorList>
            <consortium name="Genoscope - CEA"/>
            <person name="William W."/>
        </authorList>
    </citation>
    <scope>NUCLEOTIDE SEQUENCE</scope>
</reference>
<comment type="caution">
    <text evidence="2">The sequence shown here is derived from an EMBL/GenBank/DDBJ whole genome shotgun (WGS) entry which is preliminary data.</text>
</comment>
<organism evidence="2 3">
    <name type="scientific">Paramecium primaurelia</name>
    <dbReference type="NCBI Taxonomy" id="5886"/>
    <lineage>
        <taxon>Eukaryota</taxon>
        <taxon>Sar</taxon>
        <taxon>Alveolata</taxon>
        <taxon>Ciliophora</taxon>
        <taxon>Intramacronucleata</taxon>
        <taxon>Oligohymenophorea</taxon>
        <taxon>Peniculida</taxon>
        <taxon>Parameciidae</taxon>
        <taxon>Paramecium</taxon>
    </lineage>
</organism>
<dbReference type="PANTHER" id="PTHR37686:SF1">
    <property type="entry name" value="LD36006P"/>
    <property type="match status" value="1"/>
</dbReference>